<organism evidence="1 2">
    <name type="scientific">Favolaschia claudopus</name>
    <dbReference type="NCBI Taxonomy" id="2862362"/>
    <lineage>
        <taxon>Eukaryota</taxon>
        <taxon>Fungi</taxon>
        <taxon>Dikarya</taxon>
        <taxon>Basidiomycota</taxon>
        <taxon>Agaricomycotina</taxon>
        <taxon>Agaricomycetes</taxon>
        <taxon>Agaricomycetidae</taxon>
        <taxon>Agaricales</taxon>
        <taxon>Marasmiineae</taxon>
        <taxon>Mycenaceae</taxon>
        <taxon>Favolaschia</taxon>
    </lineage>
</organism>
<proteinExistence type="predicted"/>
<evidence type="ECO:0000313" key="2">
    <source>
        <dbReference type="Proteomes" id="UP001362999"/>
    </source>
</evidence>
<keyword evidence="2" id="KW-1185">Reference proteome</keyword>
<dbReference type="EMBL" id="JAWWNJ010000031">
    <property type="protein sequence ID" value="KAK7026615.1"/>
    <property type="molecule type" value="Genomic_DNA"/>
</dbReference>
<name>A0AAW0BJE8_9AGAR</name>
<gene>
    <name evidence="1" type="ORF">R3P38DRAFT_2777480</name>
</gene>
<evidence type="ECO:0000313" key="1">
    <source>
        <dbReference type="EMBL" id="KAK7026615.1"/>
    </source>
</evidence>
<sequence>MPDKSAANWTADPKDITNLLSFFHSQRSRIGDGGNWDKAVLKEAEMHMAGLAAPVKGGPKVWTAICTKWKDLHKLHEHFVQIKQKTFMGQGGTTPTSWASMSMTTTERHEAISSKPIRNSIRLRIAVGSISRPWTKLYPRTHVGSMSSSLVLPIAGQ</sequence>
<reference evidence="1 2" key="1">
    <citation type="journal article" date="2024" name="J Genomics">
        <title>Draft genome sequencing and assembly of Favolaschia claudopus CIRM-BRFM 2984 isolated from oak limbs.</title>
        <authorList>
            <person name="Navarro D."/>
            <person name="Drula E."/>
            <person name="Chaduli D."/>
            <person name="Cazenave R."/>
            <person name="Ahrendt S."/>
            <person name="Wang J."/>
            <person name="Lipzen A."/>
            <person name="Daum C."/>
            <person name="Barry K."/>
            <person name="Grigoriev I.V."/>
            <person name="Favel A."/>
            <person name="Rosso M.N."/>
            <person name="Martin F."/>
        </authorList>
    </citation>
    <scope>NUCLEOTIDE SEQUENCE [LARGE SCALE GENOMIC DNA]</scope>
    <source>
        <strain evidence="1 2">CIRM-BRFM 2984</strain>
    </source>
</reference>
<dbReference type="AlphaFoldDB" id="A0AAW0BJE8"/>
<comment type="caution">
    <text evidence="1">The sequence shown here is derived from an EMBL/GenBank/DDBJ whole genome shotgun (WGS) entry which is preliminary data.</text>
</comment>
<protein>
    <recommendedName>
        <fullName evidence="3">Myb/SANT-like domain-containing protein</fullName>
    </recommendedName>
</protein>
<dbReference type="Proteomes" id="UP001362999">
    <property type="component" value="Unassembled WGS sequence"/>
</dbReference>
<evidence type="ECO:0008006" key="3">
    <source>
        <dbReference type="Google" id="ProtNLM"/>
    </source>
</evidence>
<accession>A0AAW0BJE8</accession>